<evidence type="ECO:0000313" key="3">
    <source>
        <dbReference type="Proteomes" id="UP000464374"/>
    </source>
</evidence>
<gene>
    <name evidence="2" type="ORF">GWP43_04195</name>
</gene>
<evidence type="ECO:0000313" key="2">
    <source>
        <dbReference type="EMBL" id="QHX44473.1"/>
    </source>
</evidence>
<name>A0A6P1Y6D1_9SPIR</name>
<organism evidence="2 3">
    <name type="scientific">Treponema vincentii</name>
    <dbReference type="NCBI Taxonomy" id="69710"/>
    <lineage>
        <taxon>Bacteria</taxon>
        <taxon>Pseudomonadati</taxon>
        <taxon>Spirochaetota</taxon>
        <taxon>Spirochaetia</taxon>
        <taxon>Spirochaetales</taxon>
        <taxon>Treponemataceae</taxon>
        <taxon>Treponema</taxon>
    </lineage>
</organism>
<keyword evidence="1" id="KW-1133">Transmembrane helix</keyword>
<evidence type="ECO:0000256" key="1">
    <source>
        <dbReference type="SAM" id="Phobius"/>
    </source>
</evidence>
<dbReference type="Pfam" id="PF12730">
    <property type="entry name" value="ABC2_membrane_4"/>
    <property type="match status" value="1"/>
</dbReference>
<dbReference type="EMBL" id="CP048020">
    <property type="protein sequence ID" value="QHX44473.1"/>
    <property type="molecule type" value="Genomic_DNA"/>
</dbReference>
<keyword evidence="1" id="KW-0472">Membrane</keyword>
<protein>
    <submittedName>
        <fullName evidence="2">ABC transporter permease subunit</fullName>
    </submittedName>
</protein>
<dbReference type="KEGG" id="trz:GWP43_04195"/>
<feature type="transmembrane region" description="Helical" evidence="1">
    <location>
        <begin position="14"/>
        <end position="32"/>
    </location>
</feature>
<dbReference type="AlphaFoldDB" id="A0A6P1Y6D1"/>
<feature type="transmembrane region" description="Helical" evidence="1">
    <location>
        <begin position="214"/>
        <end position="234"/>
    </location>
</feature>
<feature type="transmembrane region" description="Helical" evidence="1">
    <location>
        <begin position="58"/>
        <end position="76"/>
    </location>
</feature>
<feature type="transmembrane region" description="Helical" evidence="1">
    <location>
        <begin position="140"/>
        <end position="164"/>
    </location>
</feature>
<dbReference type="Proteomes" id="UP000464374">
    <property type="component" value="Chromosome"/>
</dbReference>
<feature type="transmembrane region" description="Helical" evidence="1">
    <location>
        <begin position="171"/>
        <end position="194"/>
    </location>
</feature>
<feature type="transmembrane region" description="Helical" evidence="1">
    <location>
        <begin position="97"/>
        <end position="120"/>
    </location>
</feature>
<reference evidence="2 3" key="1">
    <citation type="submission" date="2020-01" db="EMBL/GenBank/DDBJ databases">
        <title>Complete genome sequence of a human oral phylogroup 1 Treponema sp. strain ATCC 700766, originally isolated from periodontitis dental plaque.</title>
        <authorList>
            <person name="Chan Y."/>
            <person name="Huo Y.-B."/>
            <person name="Yu X.-L."/>
            <person name="Zeng H."/>
            <person name="Leung W.-K."/>
            <person name="Watt R.M."/>
        </authorList>
    </citation>
    <scope>NUCLEOTIDE SEQUENCE [LARGE SCALE GENOMIC DNA]</scope>
    <source>
        <strain evidence="2 3">OMZ 804</strain>
    </source>
</reference>
<accession>A0A6P1Y6D1</accession>
<proteinExistence type="predicted"/>
<sequence>MLCVEFKKLKRKKFFWILLLVIIMSAVIQALMGKRVYNNVAYGKTLGFFLHNGLIVNSYYLFIPIFSLIGMELFLLERQNNTLINILTVPITKNVLITIKTVVLCIIALLYTVLTFLSICLLETEFNLHNIRIDFVLTHLAVYVIHGIVCTVIAMMIIGIMLHFRQSAQAAVAVSFIASFVGVFISQAPLPYLYCVNAMFYLSGAAQSTGFEKMIAAIVVLIVCGVTGLLFNTLSKEEC</sequence>
<keyword evidence="1" id="KW-0812">Transmembrane</keyword>